<sequence>MRKLSVEEIKKEELKMLDVLMEFCNNHNLRCLLVGGTLLGAIRHKGFIPWDDDIDVCMPRSDYEKLIKLYENEGQKYQIYSGERNGIFYPYAQLVNINTSMDIRYSENAEKKLWVDILPVDGLPEDMEMVKNVYRRCSFYRKMYFLIDAKLGEGRTEFKKYLKYLLKPVAKLIGKRYCVNKIIDIASENCYEGSKYVGVVTAGIYGVGERMLKADFEKTVYVEFEGKKYPTFSCWDSYLTGIYQDYMVLPPEQKRQTHGMEVYLDD</sequence>
<dbReference type="GeneID" id="96777471"/>
<protein>
    <submittedName>
        <fullName evidence="2">LicD family protein</fullName>
    </submittedName>
</protein>
<dbReference type="Proteomes" id="UP000433181">
    <property type="component" value="Unassembled WGS sequence"/>
</dbReference>
<dbReference type="GO" id="GO:0009100">
    <property type="term" value="P:glycoprotein metabolic process"/>
    <property type="evidence" value="ECO:0007669"/>
    <property type="project" value="UniProtKB-ARBA"/>
</dbReference>
<dbReference type="Pfam" id="PF04991">
    <property type="entry name" value="LicD"/>
    <property type="match status" value="1"/>
</dbReference>
<evidence type="ECO:0000313" key="2">
    <source>
        <dbReference type="EMBL" id="MSU07562.1"/>
    </source>
</evidence>
<organism evidence="2 3">
    <name type="scientific">Anaerovibrio slackiae</name>
    <dbReference type="NCBI Taxonomy" id="2652309"/>
    <lineage>
        <taxon>Bacteria</taxon>
        <taxon>Bacillati</taxon>
        <taxon>Bacillota</taxon>
        <taxon>Negativicutes</taxon>
        <taxon>Selenomonadales</taxon>
        <taxon>Selenomonadaceae</taxon>
        <taxon>Anaerovibrio</taxon>
    </lineage>
</organism>
<dbReference type="PANTHER" id="PTHR43404:SF2">
    <property type="entry name" value="LIPOPOLYSACCHARIDE CHOLINEPHOSPHOTRANSFERASE LICD"/>
    <property type="match status" value="1"/>
</dbReference>
<comment type="caution">
    <text evidence="2">The sequence shown here is derived from an EMBL/GenBank/DDBJ whole genome shotgun (WGS) entry which is preliminary data.</text>
</comment>
<evidence type="ECO:0000259" key="1">
    <source>
        <dbReference type="Pfam" id="PF04991"/>
    </source>
</evidence>
<proteinExistence type="predicted"/>
<keyword evidence="3" id="KW-1185">Reference proteome</keyword>
<accession>A0A6I2UEN6</accession>
<dbReference type="InterPro" id="IPR007074">
    <property type="entry name" value="LicD/FKTN/FKRP_NTP_transf"/>
</dbReference>
<dbReference type="PANTHER" id="PTHR43404">
    <property type="entry name" value="LIPOPOLYSACCHARIDE CHOLINEPHOSPHOTRANSFERASE LICD"/>
    <property type="match status" value="1"/>
</dbReference>
<reference evidence="2 3" key="1">
    <citation type="submission" date="2019-08" db="EMBL/GenBank/DDBJ databases">
        <title>In-depth cultivation of the pig gut microbiome towards novel bacterial diversity and tailored functional studies.</title>
        <authorList>
            <person name="Wylensek D."/>
            <person name="Hitch T.C.A."/>
            <person name="Clavel T."/>
        </authorList>
    </citation>
    <scope>NUCLEOTIDE SEQUENCE [LARGE SCALE GENOMIC DNA]</scope>
    <source>
        <strain evidence="2 3">WCA-693-APC-5D-A</strain>
    </source>
</reference>
<dbReference type="RefSeq" id="WP_154405183.1">
    <property type="nucleotide sequence ID" value="NZ_VUNR01000001.1"/>
</dbReference>
<name>A0A6I2UEN6_9FIRM</name>
<feature type="domain" description="LicD/FKTN/FKRP nucleotidyltransferase" evidence="1">
    <location>
        <begin position="24"/>
        <end position="243"/>
    </location>
</feature>
<gene>
    <name evidence="2" type="ORF">FYJ84_00925</name>
</gene>
<dbReference type="EMBL" id="VUNR01000001">
    <property type="protein sequence ID" value="MSU07562.1"/>
    <property type="molecule type" value="Genomic_DNA"/>
</dbReference>
<evidence type="ECO:0000313" key="3">
    <source>
        <dbReference type="Proteomes" id="UP000433181"/>
    </source>
</evidence>
<dbReference type="InterPro" id="IPR052942">
    <property type="entry name" value="LPS_cholinephosphotransferase"/>
</dbReference>
<dbReference type="AlphaFoldDB" id="A0A6I2UEN6"/>